<dbReference type="EMBL" id="JAIZAY010000001">
    <property type="protein sequence ID" value="KAJ8049021.1"/>
    <property type="molecule type" value="Genomic_DNA"/>
</dbReference>
<dbReference type="Proteomes" id="UP001152320">
    <property type="component" value="Chromosome 1"/>
</dbReference>
<name>A0A9Q1HKX5_HOLLE</name>
<organism evidence="1 2">
    <name type="scientific">Holothuria leucospilota</name>
    <name type="common">Black long sea cucumber</name>
    <name type="synonym">Mertensiothuria leucospilota</name>
    <dbReference type="NCBI Taxonomy" id="206669"/>
    <lineage>
        <taxon>Eukaryota</taxon>
        <taxon>Metazoa</taxon>
        <taxon>Echinodermata</taxon>
        <taxon>Eleutherozoa</taxon>
        <taxon>Echinozoa</taxon>
        <taxon>Holothuroidea</taxon>
        <taxon>Aspidochirotacea</taxon>
        <taxon>Aspidochirotida</taxon>
        <taxon>Holothuriidae</taxon>
        <taxon>Holothuria</taxon>
    </lineage>
</organism>
<keyword evidence="2" id="KW-1185">Reference proteome</keyword>
<evidence type="ECO:0000313" key="1">
    <source>
        <dbReference type="EMBL" id="KAJ8049021.1"/>
    </source>
</evidence>
<comment type="caution">
    <text evidence="1">The sequence shown here is derived from an EMBL/GenBank/DDBJ whole genome shotgun (WGS) entry which is preliminary data.</text>
</comment>
<evidence type="ECO:0000313" key="2">
    <source>
        <dbReference type="Proteomes" id="UP001152320"/>
    </source>
</evidence>
<sequence>MEHCLRVDKRYTSDNLKRMIAEFWDERVTPKKCQKYISHLQQVPPKVLKTEGKAP</sequence>
<protein>
    <submittedName>
        <fullName evidence="1">Uncharacterized protein</fullName>
    </submittedName>
</protein>
<proteinExistence type="predicted"/>
<gene>
    <name evidence="1" type="ORF">HOLleu_01566</name>
</gene>
<dbReference type="AlphaFoldDB" id="A0A9Q1HKX5"/>
<accession>A0A9Q1HKX5</accession>
<reference evidence="1" key="1">
    <citation type="submission" date="2021-10" db="EMBL/GenBank/DDBJ databases">
        <title>Tropical sea cucumber genome reveals ecological adaptation and Cuvierian tubules defense mechanism.</title>
        <authorList>
            <person name="Chen T."/>
        </authorList>
    </citation>
    <scope>NUCLEOTIDE SEQUENCE</scope>
    <source>
        <strain evidence="1">Nanhai2018</strain>
        <tissue evidence="1">Muscle</tissue>
    </source>
</reference>